<keyword evidence="5" id="KW-0677">Repeat</keyword>
<evidence type="ECO:0000256" key="1">
    <source>
        <dbReference type="ARBA" id="ARBA00004370"/>
    </source>
</evidence>
<comment type="subcellular location">
    <subcellularLocation>
        <location evidence="1">Membrane</location>
    </subcellularLocation>
    <subcellularLocation>
        <location evidence="2">Secreted</location>
    </subcellularLocation>
</comment>
<accession>A0ABR8KDD0</accession>
<evidence type="ECO:0008006" key="10">
    <source>
        <dbReference type="Google" id="ProtNLM"/>
    </source>
</evidence>
<dbReference type="InterPro" id="IPR003995">
    <property type="entry name" value="RTX_toxin_determinant-A"/>
</dbReference>
<evidence type="ECO:0000256" key="5">
    <source>
        <dbReference type="ARBA" id="ARBA00022737"/>
    </source>
</evidence>
<keyword evidence="3" id="KW-0964">Secreted</keyword>
<dbReference type="PRINTS" id="PR01488">
    <property type="entry name" value="RTXTOXINA"/>
</dbReference>
<dbReference type="EMBL" id="JACJTU010000026">
    <property type="protein sequence ID" value="MBD2737035.1"/>
    <property type="molecule type" value="Genomic_DNA"/>
</dbReference>
<keyword evidence="4" id="KW-0800">Toxin</keyword>
<evidence type="ECO:0000256" key="6">
    <source>
        <dbReference type="ARBA" id="ARBA00023026"/>
    </source>
</evidence>
<protein>
    <recommendedName>
        <fullName evidence="10">Calcium-binding protein</fullName>
    </recommendedName>
</protein>
<evidence type="ECO:0000256" key="3">
    <source>
        <dbReference type="ARBA" id="ARBA00022525"/>
    </source>
</evidence>
<dbReference type="InterPro" id="IPR001343">
    <property type="entry name" value="Hemolysn_Ca-bd"/>
</dbReference>
<dbReference type="SUPFAM" id="SSF51120">
    <property type="entry name" value="beta-Roll"/>
    <property type="match status" value="4"/>
</dbReference>
<name>A0ABR8KDD0_9NOSO</name>
<gene>
    <name evidence="8" type="ORF">H6H03_24645</name>
</gene>
<dbReference type="PROSITE" id="PS00330">
    <property type="entry name" value="HEMOLYSIN_CALCIUM"/>
    <property type="match status" value="6"/>
</dbReference>
<proteinExistence type="predicted"/>
<sequence length="610" mass="62282">MESYTGDNNNNTFLGLNSESWILNGLGGDDYLAGADQNDTINGGTGNDNLLGAAGNDIIYGDDGNDNLYGGAGNDNLYGGAGNNNLYGNDGDDTLNNIFGSVDGGAGVDTLVANYSQLNNGAGIDIGYLGQNVIFSRLTGTGVLGYSNIEKLNVTGTQYADILRGGADSDSLFGGAANDQIEGRAGFDYLYGEAGDDTVIDTDGSVDGGAGVDTLVANYSQLNNGAGIDIGYLGQNVIFSRLTGTGVLGYSNIEKLNVTGTQYADILRGGADSDSLFGGAANDQFEGRAGYDYLYGEAGDDTFIDSNGSVDGGAGIDTLIADYTDLNNGAGVDVRANGIFSLVNNNALLSYTGIEKVDITGTQYADILRGGAGNDSLKGGAGNDTLNGDAGDDFLKGGIGNDFINGGSGYDIVNYEGNYTDYTISFLNNGNLQVIDNVTANGNEGIDILTGVEFITAQGGNFAVLTGGAGNDVLTASNYWTFLFGGDGADNLTGGTGYDNLVGGNGNDSLVGGAGNDTLIGGAGNDIVTGGAGADKFVFNSKLEGLDIIKDFSRVEGDKIQISKIGFGAADFSSFSYNDATGALFFQGTQFATIENKPAGFAISTDVQLV</sequence>
<keyword evidence="6" id="KW-0843">Virulence</keyword>
<evidence type="ECO:0000313" key="9">
    <source>
        <dbReference type="Proteomes" id="UP000637383"/>
    </source>
</evidence>
<keyword evidence="9" id="KW-1185">Reference proteome</keyword>
<dbReference type="PANTHER" id="PTHR38340:SF1">
    <property type="entry name" value="S-LAYER PROTEIN"/>
    <property type="match status" value="1"/>
</dbReference>
<dbReference type="RefSeq" id="WP_190957633.1">
    <property type="nucleotide sequence ID" value="NZ_JACJTU010000026.1"/>
</dbReference>
<dbReference type="PANTHER" id="PTHR38340">
    <property type="entry name" value="S-LAYER PROTEIN"/>
    <property type="match status" value="1"/>
</dbReference>
<dbReference type="InterPro" id="IPR018511">
    <property type="entry name" value="Hemolysin-typ_Ca-bd_CS"/>
</dbReference>
<evidence type="ECO:0000256" key="4">
    <source>
        <dbReference type="ARBA" id="ARBA00022656"/>
    </source>
</evidence>
<dbReference type="Gene3D" id="2.150.10.10">
    <property type="entry name" value="Serralysin-like metalloprotease, C-terminal"/>
    <property type="match status" value="4"/>
</dbReference>
<dbReference type="InterPro" id="IPR050557">
    <property type="entry name" value="RTX_toxin/Mannuronan_C5-epim"/>
</dbReference>
<organism evidence="8 9">
    <name type="scientific">Nostoc paludosum FACHB-159</name>
    <dbReference type="NCBI Taxonomy" id="2692908"/>
    <lineage>
        <taxon>Bacteria</taxon>
        <taxon>Bacillati</taxon>
        <taxon>Cyanobacteriota</taxon>
        <taxon>Cyanophyceae</taxon>
        <taxon>Nostocales</taxon>
        <taxon>Nostocaceae</taxon>
        <taxon>Nostoc</taxon>
    </lineage>
</organism>
<dbReference type="InterPro" id="IPR011049">
    <property type="entry name" value="Serralysin-like_metalloprot_C"/>
</dbReference>
<dbReference type="Proteomes" id="UP000637383">
    <property type="component" value="Unassembled WGS sequence"/>
</dbReference>
<evidence type="ECO:0000313" key="8">
    <source>
        <dbReference type="EMBL" id="MBD2737035.1"/>
    </source>
</evidence>
<evidence type="ECO:0000256" key="2">
    <source>
        <dbReference type="ARBA" id="ARBA00004613"/>
    </source>
</evidence>
<reference evidence="8 9" key="1">
    <citation type="journal article" date="2020" name="ISME J.">
        <title>Comparative genomics reveals insights into cyanobacterial evolution and habitat adaptation.</title>
        <authorList>
            <person name="Chen M.Y."/>
            <person name="Teng W.K."/>
            <person name="Zhao L."/>
            <person name="Hu C.X."/>
            <person name="Zhou Y.K."/>
            <person name="Han B.P."/>
            <person name="Song L.R."/>
            <person name="Shu W.S."/>
        </authorList>
    </citation>
    <scope>NUCLEOTIDE SEQUENCE [LARGE SCALE GENOMIC DNA]</scope>
    <source>
        <strain evidence="8 9">FACHB-159</strain>
    </source>
</reference>
<comment type="caution">
    <text evidence="8">The sequence shown here is derived from an EMBL/GenBank/DDBJ whole genome shotgun (WGS) entry which is preliminary data.</text>
</comment>
<dbReference type="Pfam" id="PF00353">
    <property type="entry name" value="HemolysinCabind"/>
    <property type="match status" value="7"/>
</dbReference>
<evidence type="ECO:0000256" key="7">
    <source>
        <dbReference type="ARBA" id="ARBA00023136"/>
    </source>
</evidence>
<keyword evidence="7" id="KW-0472">Membrane</keyword>
<dbReference type="PRINTS" id="PR00313">
    <property type="entry name" value="CABNDNGRPT"/>
</dbReference>